<accession>A0A8C5TPM5</accession>
<dbReference type="GO" id="GO:0003714">
    <property type="term" value="F:transcription corepressor activity"/>
    <property type="evidence" value="ECO:0007669"/>
    <property type="project" value="TreeGrafter"/>
</dbReference>
<dbReference type="CDD" id="cd02907">
    <property type="entry name" value="Macro_Af1521_BAL-like"/>
    <property type="match status" value="1"/>
</dbReference>
<dbReference type="InterPro" id="IPR002589">
    <property type="entry name" value="Macro_dom"/>
</dbReference>
<dbReference type="GO" id="GO:1990404">
    <property type="term" value="F:NAD+-protein mono-ADP-ribosyltransferase activity"/>
    <property type="evidence" value="ECO:0007669"/>
    <property type="project" value="TreeGrafter"/>
</dbReference>
<evidence type="ECO:0000256" key="1">
    <source>
        <dbReference type="ARBA" id="ARBA00004123"/>
    </source>
</evidence>
<dbReference type="OrthoDB" id="6133115at2759"/>
<dbReference type="InterPro" id="IPR043472">
    <property type="entry name" value="Macro_dom-like"/>
</dbReference>
<evidence type="ECO:0000256" key="2">
    <source>
        <dbReference type="ARBA" id="ARBA00022676"/>
    </source>
</evidence>
<dbReference type="SUPFAM" id="SSF52949">
    <property type="entry name" value="Macro domain-like"/>
    <property type="match status" value="1"/>
</dbReference>
<dbReference type="GO" id="GO:0044389">
    <property type="term" value="F:ubiquitin-like protein ligase binding"/>
    <property type="evidence" value="ECO:0007669"/>
    <property type="project" value="TreeGrafter"/>
</dbReference>
<dbReference type="GO" id="GO:0070212">
    <property type="term" value="P:protein poly-ADP-ribosylation"/>
    <property type="evidence" value="ECO:0007669"/>
    <property type="project" value="TreeGrafter"/>
</dbReference>
<sequence>MFEKIVSSLHSKNVPIDKPGAKEFFTERKDLCVLEAKQKFSCFIRIKEEEDEQKDEKVGDKVKGKLYYEQNLPGGVVVGVYKGDLCNYPVDVVVNASNENLKHIGGLADALSRAAGPALQEECDELMRKHGNLQPGCAVITGAGKLPCKNVIHAVGPRWSNQESPRCMWLLRKTVKKCLQLAEIYNHRSIALPAISGGIYGFPPRMCADSIVSSVKETLEEFMEDCSLKEVHLVRLLILVHISFP</sequence>
<dbReference type="Proteomes" id="UP000694560">
    <property type="component" value="Unplaced"/>
</dbReference>
<dbReference type="Gene3D" id="3.40.220.10">
    <property type="entry name" value="Leucine Aminopeptidase, subunit E, domain 1"/>
    <property type="match status" value="1"/>
</dbReference>
<evidence type="ECO:0000256" key="5">
    <source>
        <dbReference type="ARBA" id="ARBA00023242"/>
    </source>
</evidence>
<keyword evidence="5" id="KW-0539">Nucleus</keyword>
<keyword evidence="8" id="KW-1185">Reference proteome</keyword>
<dbReference type="AlphaFoldDB" id="A0A8C5TPM5"/>
<proteinExistence type="predicted"/>
<keyword evidence="4" id="KW-0520">NAD</keyword>
<keyword evidence="2" id="KW-0328">Glycosyltransferase</keyword>
<evidence type="ECO:0000256" key="3">
    <source>
        <dbReference type="ARBA" id="ARBA00022679"/>
    </source>
</evidence>
<comment type="subcellular location">
    <subcellularLocation>
        <location evidence="1">Nucleus</location>
    </subcellularLocation>
</comment>
<keyword evidence="3" id="KW-0808">Transferase</keyword>
<evidence type="ECO:0000313" key="8">
    <source>
        <dbReference type="Proteomes" id="UP000694560"/>
    </source>
</evidence>
<dbReference type="PANTHER" id="PTHR14453">
    <property type="entry name" value="PARP/ZINC FINGER CCCH TYPE DOMAIN CONTAINING PROTEIN"/>
    <property type="match status" value="1"/>
</dbReference>
<feature type="domain" description="Macro" evidence="6">
    <location>
        <begin position="65"/>
        <end position="245"/>
    </location>
</feature>
<organism evidence="7 8">
    <name type="scientific">Malurus cyaneus samueli</name>
    <dbReference type="NCBI Taxonomy" id="2593467"/>
    <lineage>
        <taxon>Eukaryota</taxon>
        <taxon>Metazoa</taxon>
        <taxon>Chordata</taxon>
        <taxon>Craniata</taxon>
        <taxon>Vertebrata</taxon>
        <taxon>Euteleostomi</taxon>
        <taxon>Archelosauria</taxon>
        <taxon>Archosauria</taxon>
        <taxon>Dinosauria</taxon>
        <taxon>Saurischia</taxon>
        <taxon>Theropoda</taxon>
        <taxon>Coelurosauria</taxon>
        <taxon>Aves</taxon>
        <taxon>Neognathae</taxon>
        <taxon>Neoaves</taxon>
        <taxon>Telluraves</taxon>
        <taxon>Australaves</taxon>
        <taxon>Passeriformes</taxon>
        <taxon>Meliphagoidea</taxon>
        <taxon>Maluridae</taxon>
        <taxon>Malurus</taxon>
    </lineage>
</organism>
<dbReference type="PROSITE" id="PS51154">
    <property type="entry name" value="MACRO"/>
    <property type="match status" value="1"/>
</dbReference>
<dbReference type="GO" id="GO:0003950">
    <property type="term" value="F:NAD+ poly-ADP-ribosyltransferase activity"/>
    <property type="evidence" value="ECO:0007669"/>
    <property type="project" value="TreeGrafter"/>
</dbReference>
<evidence type="ECO:0000313" key="7">
    <source>
        <dbReference type="Ensembl" id="ENSMCSP00000011163.1"/>
    </source>
</evidence>
<dbReference type="GO" id="GO:0060335">
    <property type="term" value="P:positive regulation of type II interferon-mediated signaling pathway"/>
    <property type="evidence" value="ECO:0007669"/>
    <property type="project" value="TreeGrafter"/>
</dbReference>
<dbReference type="SMART" id="SM00506">
    <property type="entry name" value="A1pp"/>
    <property type="match status" value="1"/>
</dbReference>
<dbReference type="GO" id="GO:0005634">
    <property type="term" value="C:nucleus"/>
    <property type="evidence" value="ECO:0007669"/>
    <property type="project" value="UniProtKB-SubCell"/>
</dbReference>
<protein>
    <recommendedName>
        <fullName evidence="6">Macro domain-containing protein</fullName>
    </recommendedName>
</protein>
<reference evidence="7" key="1">
    <citation type="submission" date="2025-08" db="UniProtKB">
        <authorList>
            <consortium name="Ensembl"/>
        </authorList>
    </citation>
    <scope>IDENTIFICATION</scope>
</reference>
<name>A0A8C5TPM5_9PASS</name>
<dbReference type="GO" id="GO:0010629">
    <property type="term" value="P:negative regulation of gene expression"/>
    <property type="evidence" value="ECO:0007669"/>
    <property type="project" value="TreeGrafter"/>
</dbReference>
<dbReference type="Pfam" id="PF01661">
    <property type="entry name" value="Macro"/>
    <property type="match status" value="1"/>
</dbReference>
<evidence type="ECO:0000259" key="6">
    <source>
        <dbReference type="PROSITE" id="PS51154"/>
    </source>
</evidence>
<reference evidence="7" key="2">
    <citation type="submission" date="2025-09" db="UniProtKB">
        <authorList>
            <consortium name="Ensembl"/>
        </authorList>
    </citation>
    <scope>IDENTIFICATION</scope>
</reference>
<evidence type="ECO:0000256" key="4">
    <source>
        <dbReference type="ARBA" id="ARBA00023027"/>
    </source>
</evidence>
<dbReference type="PANTHER" id="PTHR14453:SF70">
    <property type="entry name" value="PROTEIN MONO-ADP-RIBOSYLTRANSFERASE PARP9"/>
    <property type="match status" value="1"/>
</dbReference>
<dbReference type="GO" id="GO:0005737">
    <property type="term" value="C:cytoplasm"/>
    <property type="evidence" value="ECO:0007669"/>
    <property type="project" value="TreeGrafter"/>
</dbReference>
<dbReference type="InterPro" id="IPR052056">
    <property type="entry name" value="Mono-ARTD/PARP"/>
</dbReference>
<dbReference type="Ensembl" id="ENSMCST00000011456.1">
    <property type="protein sequence ID" value="ENSMCSP00000011163.1"/>
    <property type="gene ID" value="ENSMCSG00000007907.1"/>
</dbReference>